<evidence type="ECO:0000313" key="3">
    <source>
        <dbReference type="EMBL" id="EWM23463.1"/>
    </source>
</evidence>
<feature type="region of interest" description="Disordered" evidence="1">
    <location>
        <begin position="1"/>
        <end position="29"/>
    </location>
</feature>
<feature type="compositionally biased region" description="Basic and acidic residues" evidence="1">
    <location>
        <begin position="12"/>
        <end position="29"/>
    </location>
</feature>
<evidence type="ECO:0000256" key="2">
    <source>
        <dbReference type="SAM" id="Phobius"/>
    </source>
</evidence>
<protein>
    <submittedName>
        <fullName evidence="3">Uncharacterized protein</fullName>
    </submittedName>
</protein>
<evidence type="ECO:0000313" key="4">
    <source>
        <dbReference type="Proteomes" id="UP000019335"/>
    </source>
</evidence>
<accession>W7TJ35</accession>
<name>W7TJ35_9STRA</name>
<keyword evidence="4" id="KW-1185">Reference proteome</keyword>
<comment type="caution">
    <text evidence="3">The sequence shown here is derived from an EMBL/GenBank/DDBJ whole genome shotgun (WGS) entry which is preliminary data.</text>
</comment>
<reference evidence="3 4" key="1">
    <citation type="journal article" date="2014" name="Mol. Plant">
        <title>Chromosome Scale Genome Assembly and Transcriptome Profiling of Nannochloropsis gaditana in Nitrogen Depletion.</title>
        <authorList>
            <person name="Corteggiani Carpinelli E."/>
            <person name="Telatin A."/>
            <person name="Vitulo N."/>
            <person name="Forcato C."/>
            <person name="D'Angelo M."/>
            <person name="Schiavon R."/>
            <person name="Vezzi A."/>
            <person name="Giacometti G.M."/>
            <person name="Morosinotto T."/>
            <person name="Valle G."/>
        </authorList>
    </citation>
    <scope>NUCLEOTIDE SEQUENCE [LARGE SCALE GENOMIC DNA]</scope>
    <source>
        <strain evidence="3 4">B-31</strain>
    </source>
</reference>
<feature type="non-terminal residue" evidence="3">
    <location>
        <position position="151"/>
    </location>
</feature>
<evidence type="ECO:0000256" key="1">
    <source>
        <dbReference type="SAM" id="MobiDB-lite"/>
    </source>
</evidence>
<gene>
    <name evidence="3" type="ORF">Naga_101315g2</name>
</gene>
<keyword evidence="2" id="KW-1133">Transmembrane helix</keyword>
<dbReference type="OrthoDB" id="10352432at2759"/>
<proteinExistence type="predicted"/>
<dbReference type="EMBL" id="AZIL01001640">
    <property type="protein sequence ID" value="EWM23463.1"/>
    <property type="molecule type" value="Genomic_DNA"/>
</dbReference>
<keyword evidence="2" id="KW-0472">Membrane</keyword>
<dbReference type="Proteomes" id="UP000019335">
    <property type="component" value="Chromosome 17"/>
</dbReference>
<sequence>MDQTVSLGGSAPEERPATEAKGFDWAEKREEASRTVKETAAYLQEHGQKTVTYLKTHGAAAAGAAAATSQRTREEVVREWIKSTGLGSIVYRSLVPGHWRMPAISLGVTLALLAAAIAIVVATGGGALLILMLLVLTLFNQMVHAYCDGGE</sequence>
<dbReference type="AlphaFoldDB" id="W7TJ35"/>
<organism evidence="3 4">
    <name type="scientific">Nannochloropsis gaditana</name>
    <dbReference type="NCBI Taxonomy" id="72520"/>
    <lineage>
        <taxon>Eukaryota</taxon>
        <taxon>Sar</taxon>
        <taxon>Stramenopiles</taxon>
        <taxon>Ochrophyta</taxon>
        <taxon>Eustigmatophyceae</taxon>
        <taxon>Eustigmatales</taxon>
        <taxon>Monodopsidaceae</taxon>
        <taxon>Nannochloropsis</taxon>
    </lineage>
</organism>
<keyword evidence="2" id="KW-0812">Transmembrane</keyword>
<feature type="transmembrane region" description="Helical" evidence="2">
    <location>
        <begin position="103"/>
        <end position="136"/>
    </location>
</feature>